<accession>A0AAV7NIC7</accession>
<dbReference type="Proteomes" id="UP001066276">
    <property type="component" value="Chromosome 8"/>
</dbReference>
<proteinExistence type="predicted"/>
<dbReference type="AlphaFoldDB" id="A0AAV7NIC7"/>
<keyword evidence="2" id="KW-1185">Reference proteome</keyword>
<protein>
    <submittedName>
        <fullName evidence="1">Uncharacterized protein</fullName>
    </submittedName>
</protein>
<comment type="caution">
    <text evidence="1">The sequence shown here is derived from an EMBL/GenBank/DDBJ whole genome shotgun (WGS) entry which is preliminary data.</text>
</comment>
<name>A0AAV7NIC7_PLEWA</name>
<organism evidence="1 2">
    <name type="scientific">Pleurodeles waltl</name>
    <name type="common">Iberian ribbed newt</name>
    <dbReference type="NCBI Taxonomy" id="8319"/>
    <lineage>
        <taxon>Eukaryota</taxon>
        <taxon>Metazoa</taxon>
        <taxon>Chordata</taxon>
        <taxon>Craniata</taxon>
        <taxon>Vertebrata</taxon>
        <taxon>Euteleostomi</taxon>
        <taxon>Amphibia</taxon>
        <taxon>Batrachia</taxon>
        <taxon>Caudata</taxon>
        <taxon>Salamandroidea</taxon>
        <taxon>Salamandridae</taxon>
        <taxon>Pleurodelinae</taxon>
        <taxon>Pleurodeles</taxon>
    </lineage>
</organism>
<dbReference type="EMBL" id="JANPWB010000012">
    <property type="protein sequence ID" value="KAJ1115815.1"/>
    <property type="molecule type" value="Genomic_DNA"/>
</dbReference>
<evidence type="ECO:0000313" key="1">
    <source>
        <dbReference type="EMBL" id="KAJ1115815.1"/>
    </source>
</evidence>
<evidence type="ECO:0000313" key="2">
    <source>
        <dbReference type="Proteomes" id="UP001066276"/>
    </source>
</evidence>
<sequence length="140" mass="15247">MGTPGAGDKAVFGLSRARQCAAHGPREECGAGSGVADGCDTPLRVADWRREGARGPSEMSGSGRSTMVTEGVQCPVWGHNEQDTVGPGLWRWSRQLRKPTSAAACGRNLPEAERELRVSRLHWRGMNRLISQWLREHAAE</sequence>
<reference evidence="1" key="1">
    <citation type="journal article" date="2022" name="bioRxiv">
        <title>Sequencing and chromosome-scale assembly of the giantPleurodeles waltlgenome.</title>
        <authorList>
            <person name="Brown T."/>
            <person name="Elewa A."/>
            <person name="Iarovenko S."/>
            <person name="Subramanian E."/>
            <person name="Araus A.J."/>
            <person name="Petzold A."/>
            <person name="Susuki M."/>
            <person name="Suzuki K.-i.T."/>
            <person name="Hayashi T."/>
            <person name="Toyoda A."/>
            <person name="Oliveira C."/>
            <person name="Osipova E."/>
            <person name="Leigh N.D."/>
            <person name="Simon A."/>
            <person name="Yun M.H."/>
        </authorList>
    </citation>
    <scope>NUCLEOTIDE SEQUENCE</scope>
    <source>
        <strain evidence="1">20211129_DDA</strain>
        <tissue evidence="1">Liver</tissue>
    </source>
</reference>
<gene>
    <name evidence="1" type="ORF">NDU88_004037</name>
</gene>